<feature type="transmembrane region" description="Helical" evidence="9">
    <location>
        <begin position="334"/>
        <end position="354"/>
    </location>
</feature>
<dbReference type="Pfam" id="PF00999">
    <property type="entry name" value="Na_H_Exchanger"/>
    <property type="match status" value="1"/>
</dbReference>
<sequence>MTDLLLLAGAVLGYALISGRTRGTPLTAPMVFVAAGLILGDGGVGALSGTATAPMVRILAEATLTLVLFTDAVRIELSVLRREYAFPLRLLGVGMPVGIALGALLAWGVFPGLGMWAAALLAAVLVPTDAALGAAVVTDRRLPVRVRQTLNVESGLNDGIALPIVMALVAVAATTQGDIGSPASWLGFAAQQIGFGALMGTVVGAVGGWLLVRVDAAGWVSTTYRRLFVLALAVVAYAGAEVVGGNGFVSAFVAGLAFGGVARPHCPAVHEFAEREGELLEMATFTLFGAIIIGPRLDDITGPVLGYAVLSLAVVRVAAVAVAMIGAKARWETVAFLGWFGPRGLASILFALLVVEESGIAAADRIMLVTGVTVLLSVYAHGLTAAPWARGFARRAGTFAPSAPENLPVTEHRVRRR</sequence>
<dbReference type="Proteomes" id="UP001501585">
    <property type="component" value="Unassembled WGS sequence"/>
</dbReference>
<dbReference type="Gene3D" id="1.20.1530.20">
    <property type="match status" value="1"/>
</dbReference>
<dbReference type="EMBL" id="BAAAPC010000017">
    <property type="protein sequence ID" value="GAA2007136.1"/>
    <property type="molecule type" value="Genomic_DNA"/>
</dbReference>
<evidence type="ECO:0000256" key="6">
    <source>
        <dbReference type="ARBA" id="ARBA00022989"/>
    </source>
</evidence>
<feature type="transmembrane region" description="Helical" evidence="9">
    <location>
        <begin position="159"/>
        <end position="177"/>
    </location>
</feature>
<dbReference type="PANTHER" id="PTHR32507:SF8">
    <property type="entry name" value="CNH1P"/>
    <property type="match status" value="1"/>
</dbReference>
<organism evidence="11 12">
    <name type="scientific">Nocardiopsis rhodophaea</name>
    <dbReference type="NCBI Taxonomy" id="280238"/>
    <lineage>
        <taxon>Bacteria</taxon>
        <taxon>Bacillati</taxon>
        <taxon>Actinomycetota</taxon>
        <taxon>Actinomycetes</taxon>
        <taxon>Streptosporangiales</taxon>
        <taxon>Nocardiopsidaceae</taxon>
        <taxon>Nocardiopsis</taxon>
    </lineage>
</organism>
<feature type="transmembrane region" description="Helical" evidence="9">
    <location>
        <begin position="307"/>
        <end position="327"/>
    </location>
</feature>
<dbReference type="RefSeq" id="WP_344164235.1">
    <property type="nucleotide sequence ID" value="NZ_BAAAPC010000017.1"/>
</dbReference>
<protein>
    <submittedName>
        <fullName evidence="11">Cation:proton antiporter</fullName>
    </submittedName>
</protein>
<evidence type="ECO:0000256" key="1">
    <source>
        <dbReference type="ARBA" id="ARBA00004651"/>
    </source>
</evidence>
<proteinExistence type="predicted"/>
<keyword evidence="5 9" id="KW-0812">Transmembrane</keyword>
<evidence type="ECO:0000256" key="2">
    <source>
        <dbReference type="ARBA" id="ARBA00022448"/>
    </source>
</evidence>
<feature type="transmembrane region" description="Helical" evidence="9">
    <location>
        <begin position="366"/>
        <end position="386"/>
    </location>
</feature>
<comment type="caution">
    <text evidence="11">The sequence shown here is derived from an EMBL/GenBank/DDBJ whole genome shotgun (WGS) entry which is preliminary data.</text>
</comment>
<feature type="domain" description="Cation/H+ exchanger transmembrane" evidence="10">
    <location>
        <begin position="10"/>
        <end position="389"/>
    </location>
</feature>
<feature type="transmembrane region" description="Helical" evidence="9">
    <location>
        <begin position="224"/>
        <end position="240"/>
    </location>
</feature>
<evidence type="ECO:0000313" key="11">
    <source>
        <dbReference type="EMBL" id="GAA2007136.1"/>
    </source>
</evidence>
<evidence type="ECO:0000256" key="9">
    <source>
        <dbReference type="SAM" id="Phobius"/>
    </source>
</evidence>
<evidence type="ECO:0000256" key="5">
    <source>
        <dbReference type="ARBA" id="ARBA00022692"/>
    </source>
</evidence>
<keyword evidence="6 9" id="KW-1133">Transmembrane helix</keyword>
<name>A0ABP5ET64_9ACTN</name>
<dbReference type="PANTHER" id="PTHR32507">
    <property type="entry name" value="NA(+)/H(+) ANTIPORTER 1"/>
    <property type="match status" value="1"/>
</dbReference>
<evidence type="ECO:0000256" key="4">
    <source>
        <dbReference type="ARBA" id="ARBA00022475"/>
    </source>
</evidence>
<keyword evidence="12" id="KW-1185">Reference proteome</keyword>
<keyword evidence="2" id="KW-0813">Transport</keyword>
<comment type="subcellular location">
    <subcellularLocation>
        <location evidence="1">Cell membrane</location>
        <topology evidence="1">Multi-pass membrane protein</topology>
    </subcellularLocation>
</comment>
<feature type="transmembrane region" description="Helical" evidence="9">
    <location>
        <begin position="189"/>
        <end position="212"/>
    </location>
</feature>
<gene>
    <name evidence="11" type="ORF">GCM10009799_38350</name>
</gene>
<keyword evidence="3" id="KW-0050">Antiport</keyword>
<dbReference type="InterPro" id="IPR006153">
    <property type="entry name" value="Cation/H_exchanger_TM"/>
</dbReference>
<keyword evidence="7" id="KW-0406">Ion transport</keyword>
<feature type="transmembrane region" description="Helical" evidence="9">
    <location>
        <begin position="116"/>
        <end position="138"/>
    </location>
</feature>
<evidence type="ECO:0000256" key="7">
    <source>
        <dbReference type="ARBA" id="ARBA00023065"/>
    </source>
</evidence>
<evidence type="ECO:0000256" key="3">
    <source>
        <dbReference type="ARBA" id="ARBA00022449"/>
    </source>
</evidence>
<dbReference type="InterPro" id="IPR038770">
    <property type="entry name" value="Na+/solute_symporter_sf"/>
</dbReference>
<keyword evidence="4" id="KW-1003">Cell membrane</keyword>
<evidence type="ECO:0000256" key="8">
    <source>
        <dbReference type="ARBA" id="ARBA00023136"/>
    </source>
</evidence>
<reference evidence="12" key="1">
    <citation type="journal article" date="2019" name="Int. J. Syst. Evol. Microbiol.">
        <title>The Global Catalogue of Microorganisms (GCM) 10K type strain sequencing project: providing services to taxonomists for standard genome sequencing and annotation.</title>
        <authorList>
            <consortium name="The Broad Institute Genomics Platform"/>
            <consortium name="The Broad Institute Genome Sequencing Center for Infectious Disease"/>
            <person name="Wu L."/>
            <person name="Ma J."/>
        </authorList>
    </citation>
    <scope>NUCLEOTIDE SEQUENCE [LARGE SCALE GENOMIC DNA]</scope>
    <source>
        <strain evidence="12">JCM 15313</strain>
    </source>
</reference>
<evidence type="ECO:0000259" key="10">
    <source>
        <dbReference type="Pfam" id="PF00999"/>
    </source>
</evidence>
<keyword evidence="8 9" id="KW-0472">Membrane</keyword>
<accession>A0ABP5ET64</accession>
<evidence type="ECO:0000313" key="12">
    <source>
        <dbReference type="Proteomes" id="UP001501585"/>
    </source>
</evidence>
<feature type="transmembrane region" description="Helical" evidence="9">
    <location>
        <begin position="90"/>
        <end position="110"/>
    </location>
</feature>